<evidence type="ECO:0008006" key="4">
    <source>
        <dbReference type="Google" id="ProtNLM"/>
    </source>
</evidence>
<sequence length="244" mass="25510">MEDAVTEPPPPSRFFQEDLDSFAPRSPPLPSPFLLLNPQNPNPNNPIIVIAISSPSLSLLRSVPDKTLIGTLFLPEKSLSISSAPVEIHSSGSETILVSVPCRVGPERSRAVAKALLGGLARGRVLVLDSIRAENYRGRLSADEDEAAVFKLETKEERKGGGLVGGVGYLGSGSMVDGFGAAVMAECEMRRGKGTMVVAWPEEGREVAKVLSGVLRGLGLAVDVGGGGSGSGGGFLKTKSDLYL</sequence>
<dbReference type="PANTHER" id="PTHR37227">
    <property type="entry name" value="OS01G0219000 PROTEIN"/>
    <property type="match status" value="1"/>
</dbReference>
<dbReference type="EMBL" id="JANAVB010017998">
    <property type="protein sequence ID" value="KAJ6830027.1"/>
    <property type="molecule type" value="Genomic_DNA"/>
</dbReference>
<comment type="caution">
    <text evidence="2">The sequence shown here is derived from an EMBL/GenBank/DDBJ whole genome shotgun (WGS) entry which is preliminary data.</text>
</comment>
<dbReference type="PANTHER" id="PTHR37227:SF2">
    <property type="entry name" value="OS01G0219000 PROTEIN"/>
    <property type="match status" value="1"/>
</dbReference>
<protein>
    <recommendedName>
        <fullName evidence="4">Proteasome assembly chaperone 1</fullName>
    </recommendedName>
</protein>
<gene>
    <name evidence="2" type="ORF">M6B38_125760</name>
</gene>
<evidence type="ECO:0000313" key="2">
    <source>
        <dbReference type="EMBL" id="KAJ6830027.1"/>
    </source>
</evidence>
<name>A0AAX6GNX9_IRIPA</name>
<dbReference type="Proteomes" id="UP001140949">
    <property type="component" value="Unassembled WGS sequence"/>
</dbReference>
<feature type="region of interest" description="Disordered" evidence="1">
    <location>
        <begin position="1"/>
        <end position="25"/>
    </location>
</feature>
<reference evidence="2" key="1">
    <citation type="journal article" date="2023" name="GigaByte">
        <title>Genome assembly of the bearded iris, Iris pallida Lam.</title>
        <authorList>
            <person name="Bruccoleri R.E."/>
            <person name="Oakeley E.J."/>
            <person name="Faust A.M.E."/>
            <person name="Altorfer M."/>
            <person name="Dessus-Babus S."/>
            <person name="Burckhardt D."/>
            <person name="Oertli M."/>
            <person name="Naumann U."/>
            <person name="Petersen F."/>
            <person name="Wong J."/>
        </authorList>
    </citation>
    <scope>NUCLEOTIDE SEQUENCE</scope>
    <source>
        <strain evidence="2">GSM-AAB239-AS_SAM_17_03QT</strain>
    </source>
</reference>
<evidence type="ECO:0000256" key="1">
    <source>
        <dbReference type="SAM" id="MobiDB-lite"/>
    </source>
</evidence>
<keyword evidence="3" id="KW-1185">Reference proteome</keyword>
<organism evidence="2 3">
    <name type="scientific">Iris pallida</name>
    <name type="common">Sweet iris</name>
    <dbReference type="NCBI Taxonomy" id="29817"/>
    <lineage>
        <taxon>Eukaryota</taxon>
        <taxon>Viridiplantae</taxon>
        <taxon>Streptophyta</taxon>
        <taxon>Embryophyta</taxon>
        <taxon>Tracheophyta</taxon>
        <taxon>Spermatophyta</taxon>
        <taxon>Magnoliopsida</taxon>
        <taxon>Liliopsida</taxon>
        <taxon>Asparagales</taxon>
        <taxon>Iridaceae</taxon>
        <taxon>Iridoideae</taxon>
        <taxon>Irideae</taxon>
        <taxon>Iris</taxon>
    </lineage>
</organism>
<reference evidence="2" key="2">
    <citation type="submission" date="2023-04" db="EMBL/GenBank/DDBJ databases">
        <authorList>
            <person name="Bruccoleri R.E."/>
            <person name="Oakeley E.J."/>
            <person name="Faust A.-M."/>
            <person name="Dessus-Babus S."/>
            <person name="Altorfer M."/>
            <person name="Burckhardt D."/>
            <person name="Oertli M."/>
            <person name="Naumann U."/>
            <person name="Petersen F."/>
            <person name="Wong J."/>
        </authorList>
    </citation>
    <scope>NUCLEOTIDE SEQUENCE</scope>
    <source>
        <strain evidence="2">GSM-AAB239-AS_SAM_17_03QT</strain>
        <tissue evidence="2">Leaf</tissue>
    </source>
</reference>
<accession>A0AAX6GNX9</accession>
<proteinExistence type="predicted"/>
<evidence type="ECO:0000313" key="3">
    <source>
        <dbReference type="Proteomes" id="UP001140949"/>
    </source>
</evidence>
<dbReference type="AlphaFoldDB" id="A0AAX6GNX9"/>